<dbReference type="InterPro" id="IPR037123">
    <property type="entry name" value="PRibGlycinamide_synth_C_sf"/>
</dbReference>
<keyword evidence="6 14" id="KW-0547">Nucleotide-binding</keyword>
<name>A0A075H865_9EURY</name>
<evidence type="ECO:0000256" key="13">
    <source>
        <dbReference type="ARBA" id="ARBA00042864"/>
    </source>
</evidence>
<dbReference type="InterPro" id="IPR020561">
    <property type="entry name" value="PRibGlycinamid_synth_ATP-grasp"/>
</dbReference>
<dbReference type="InterPro" id="IPR020562">
    <property type="entry name" value="PRibGlycinamide_synth_N"/>
</dbReference>
<comment type="cofactor">
    <cofactor evidence="1">
        <name>Mn(2+)</name>
        <dbReference type="ChEBI" id="CHEBI:29035"/>
    </cofactor>
</comment>
<dbReference type="SUPFAM" id="SSF51246">
    <property type="entry name" value="Rudiment single hybrid motif"/>
    <property type="match status" value="1"/>
</dbReference>
<dbReference type="Gene3D" id="3.40.50.20">
    <property type="match status" value="1"/>
</dbReference>
<evidence type="ECO:0000256" key="10">
    <source>
        <dbReference type="ARBA" id="ARBA00023211"/>
    </source>
</evidence>
<dbReference type="GO" id="GO:0009113">
    <property type="term" value="P:purine nucleobase biosynthetic process"/>
    <property type="evidence" value="ECO:0007669"/>
    <property type="project" value="InterPro"/>
</dbReference>
<organism evidence="16">
    <name type="scientific">uncultured marine group II/III euryarchaeote KM3_51_D01</name>
    <dbReference type="NCBI Taxonomy" id="1456454"/>
    <lineage>
        <taxon>Archaea</taxon>
        <taxon>Methanobacteriati</taxon>
        <taxon>Methanobacteriota</taxon>
        <taxon>environmental samples</taxon>
    </lineage>
</organism>
<keyword evidence="9" id="KW-0460">Magnesium</keyword>
<evidence type="ECO:0000256" key="5">
    <source>
        <dbReference type="ARBA" id="ARBA00022598"/>
    </source>
</evidence>
<dbReference type="AlphaFoldDB" id="A0A075H865"/>
<dbReference type="EMBL" id="KF900912">
    <property type="protein sequence ID" value="AIF11250.1"/>
    <property type="molecule type" value="Genomic_DNA"/>
</dbReference>
<dbReference type="SUPFAM" id="SSF56059">
    <property type="entry name" value="Glutathione synthetase ATP-binding domain-like"/>
    <property type="match status" value="1"/>
</dbReference>
<dbReference type="GO" id="GO:0046872">
    <property type="term" value="F:metal ion binding"/>
    <property type="evidence" value="ECO:0007669"/>
    <property type="project" value="InterPro"/>
</dbReference>
<sequence length="432" mass="47124">MKSLLIGDGAREHAIAKRMVEGSELYAFVSVDNPGISSLASEIKVGNILDANEVILFARHVNPDYIFIGPGTVIEAGVGDALSEADFQVVAPSRAGARLEWDPSFFRFFIQDHAPDASLKFAACESRHEVNNAFRDIGSTLSVSTSESPENHFENPYLAREYAYRSIGDKSSGSSSVVLQEKAEGEDFTLQVFTDGETVSAMPLVKSYTLSENEKTNLSEGVGTYSESNHLLPYISAEDAEKSLSILLKLLRALKSEHNSVYRGVLCARFIITSGGPKLLNISAGFGDPEALNVLSLLKTDFSHLCMSILEGKLWPSIEFKKKASVCKYLVPLGYPEKPKIGIPLSVDEDKISMEGADLYYNSVSIKDGKLYTSKGRSLALLSVADSHETAEDFVESAISAVNSENLFYRKDIGTIGLAQKSMKKMEELQNA</sequence>
<dbReference type="EC" id="6.3.4.13" evidence="4"/>
<dbReference type="SUPFAM" id="SSF52440">
    <property type="entry name" value="PreATP-grasp domain"/>
    <property type="match status" value="1"/>
</dbReference>
<dbReference type="GO" id="GO:0006189">
    <property type="term" value="P:'de novo' IMP biosynthetic process"/>
    <property type="evidence" value="ECO:0007669"/>
    <property type="project" value="UniProtKB-UniPathway"/>
</dbReference>
<dbReference type="Gene3D" id="3.30.470.20">
    <property type="entry name" value="ATP-grasp fold, B domain"/>
    <property type="match status" value="1"/>
</dbReference>
<dbReference type="InterPro" id="IPR016185">
    <property type="entry name" value="PreATP-grasp_dom_sf"/>
</dbReference>
<dbReference type="InterPro" id="IPR000115">
    <property type="entry name" value="PRibGlycinamide_synth"/>
</dbReference>
<dbReference type="PROSITE" id="PS50975">
    <property type="entry name" value="ATP_GRASP"/>
    <property type="match status" value="1"/>
</dbReference>
<evidence type="ECO:0000256" key="7">
    <source>
        <dbReference type="ARBA" id="ARBA00022755"/>
    </source>
</evidence>
<dbReference type="GO" id="GO:0005524">
    <property type="term" value="F:ATP binding"/>
    <property type="evidence" value="ECO:0007669"/>
    <property type="project" value="UniProtKB-UniRule"/>
</dbReference>
<comment type="cofactor">
    <cofactor evidence="2">
        <name>Mg(2+)</name>
        <dbReference type="ChEBI" id="CHEBI:18420"/>
    </cofactor>
</comment>
<evidence type="ECO:0000256" key="3">
    <source>
        <dbReference type="ARBA" id="ARBA00005174"/>
    </source>
</evidence>
<dbReference type="GO" id="GO:0004637">
    <property type="term" value="F:phosphoribosylamine-glycine ligase activity"/>
    <property type="evidence" value="ECO:0007669"/>
    <property type="project" value="UniProtKB-EC"/>
</dbReference>
<evidence type="ECO:0000313" key="16">
    <source>
        <dbReference type="EMBL" id="AIF11250.1"/>
    </source>
</evidence>
<evidence type="ECO:0000256" key="8">
    <source>
        <dbReference type="ARBA" id="ARBA00022840"/>
    </source>
</evidence>
<keyword evidence="8 14" id="KW-0067">ATP-binding</keyword>
<dbReference type="PANTHER" id="PTHR43472">
    <property type="entry name" value="PHOSPHORIBOSYLAMINE--GLYCINE LIGASE"/>
    <property type="match status" value="1"/>
</dbReference>
<feature type="domain" description="ATP-grasp" evidence="15">
    <location>
        <begin position="108"/>
        <end position="311"/>
    </location>
</feature>
<evidence type="ECO:0000256" key="1">
    <source>
        <dbReference type="ARBA" id="ARBA00001936"/>
    </source>
</evidence>
<dbReference type="InterPro" id="IPR011761">
    <property type="entry name" value="ATP-grasp"/>
</dbReference>
<dbReference type="Pfam" id="PF02844">
    <property type="entry name" value="GARS_N"/>
    <property type="match status" value="1"/>
</dbReference>
<comment type="pathway">
    <text evidence="3">Purine metabolism; IMP biosynthesis via de novo pathway; N(1)-(5-phospho-D-ribosyl)glycinamide from 5-phospho-alpha-D-ribose 1-diphosphate: step 2/2.</text>
</comment>
<accession>A0A075H865</accession>
<dbReference type="Pfam" id="PF01071">
    <property type="entry name" value="GARS_A"/>
    <property type="match status" value="1"/>
</dbReference>
<dbReference type="PANTHER" id="PTHR43472:SF1">
    <property type="entry name" value="PHOSPHORIBOSYLAMINE--GLYCINE LIGASE, CHLOROPLASTIC"/>
    <property type="match status" value="1"/>
</dbReference>
<evidence type="ECO:0000256" key="12">
    <source>
        <dbReference type="ARBA" id="ARBA00042242"/>
    </source>
</evidence>
<dbReference type="SMART" id="SM01210">
    <property type="entry name" value="GARS_C"/>
    <property type="match status" value="1"/>
</dbReference>
<keyword evidence="5 16" id="KW-0436">Ligase</keyword>
<dbReference type="Pfam" id="PF02843">
    <property type="entry name" value="GARS_C"/>
    <property type="match status" value="1"/>
</dbReference>
<dbReference type="SMART" id="SM01209">
    <property type="entry name" value="GARS_A"/>
    <property type="match status" value="1"/>
</dbReference>
<evidence type="ECO:0000256" key="11">
    <source>
        <dbReference type="ARBA" id="ARBA00038345"/>
    </source>
</evidence>
<dbReference type="Gene3D" id="3.90.600.10">
    <property type="entry name" value="Phosphoribosylglycinamide synthetase, C-terminal domain"/>
    <property type="match status" value="1"/>
</dbReference>
<dbReference type="InterPro" id="IPR011054">
    <property type="entry name" value="Rudment_hybrid_motif"/>
</dbReference>
<keyword evidence="7" id="KW-0658">Purine biosynthesis</keyword>
<protein>
    <recommendedName>
        <fullName evidence="4">phosphoribosylamine--glycine ligase</fullName>
        <ecNumber evidence="4">6.3.4.13</ecNumber>
    </recommendedName>
    <alternativeName>
        <fullName evidence="12">Glycinamide ribonucleotide synthetase</fullName>
    </alternativeName>
    <alternativeName>
        <fullName evidence="13">Phosphoribosylglycinamide synthetase</fullName>
    </alternativeName>
</protein>
<dbReference type="InterPro" id="IPR020560">
    <property type="entry name" value="PRibGlycinamide_synth_C-dom"/>
</dbReference>
<evidence type="ECO:0000256" key="6">
    <source>
        <dbReference type="ARBA" id="ARBA00022741"/>
    </source>
</evidence>
<evidence type="ECO:0000256" key="4">
    <source>
        <dbReference type="ARBA" id="ARBA00013255"/>
    </source>
</evidence>
<evidence type="ECO:0000256" key="2">
    <source>
        <dbReference type="ARBA" id="ARBA00001946"/>
    </source>
</evidence>
<proteinExistence type="inferred from homology"/>
<keyword evidence="10" id="KW-0464">Manganese</keyword>
<evidence type="ECO:0000259" key="15">
    <source>
        <dbReference type="PROSITE" id="PS50975"/>
    </source>
</evidence>
<reference evidence="16" key="1">
    <citation type="journal article" date="2014" name="Genome Biol. Evol.">
        <title>Pangenome evidence for extensive interdomain horizontal transfer affecting lineage core and shell genes in uncultured planktonic thaumarchaeota and euryarchaeota.</title>
        <authorList>
            <person name="Deschamps P."/>
            <person name="Zivanovic Y."/>
            <person name="Moreira D."/>
            <person name="Rodriguez-Valera F."/>
            <person name="Lopez-Garcia P."/>
        </authorList>
    </citation>
    <scope>NUCLEOTIDE SEQUENCE</scope>
</reference>
<evidence type="ECO:0000256" key="14">
    <source>
        <dbReference type="PROSITE-ProRule" id="PRU00409"/>
    </source>
</evidence>
<comment type="similarity">
    <text evidence="11">Belongs to the GARS family.</text>
</comment>
<gene>
    <name evidence="16" type="primary">purD</name>
</gene>
<dbReference type="UniPathway" id="UPA00074">
    <property type="reaction ID" value="UER00125"/>
</dbReference>
<evidence type="ECO:0000256" key="9">
    <source>
        <dbReference type="ARBA" id="ARBA00022842"/>
    </source>
</evidence>